<dbReference type="PROSITE" id="PS51257">
    <property type="entry name" value="PROKAR_LIPOPROTEIN"/>
    <property type="match status" value="1"/>
</dbReference>
<dbReference type="EMBL" id="JACXJA010000035">
    <property type="protein sequence ID" value="MBD2864903.1"/>
    <property type="molecule type" value="Genomic_DNA"/>
</dbReference>
<name>A0A927H217_9BACL</name>
<evidence type="ECO:0000256" key="2">
    <source>
        <dbReference type="SAM" id="SignalP"/>
    </source>
</evidence>
<feature type="chain" id="PRO_5037208961" evidence="2">
    <location>
        <begin position="20"/>
        <end position="452"/>
    </location>
</feature>
<dbReference type="Pfam" id="PF13416">
    <property type="entry name" value="SBP_bac_8"/>
    <property type="match status" value="1"/>
</dbReference>
<accession>A0A927H217</accession>
<keyword evidence="4" id="KW-1185">Reference proteome</keyword>
<dbReference type="PANTHER" id="PTHR43649">
    <property type="entry name" value="ARABINOSE-BINDING PROTEIN-RELATED"/>
    <property type="match status" value="1"/>
</dbReference>
<evidence type="ECO:0000313" key="3">
    <source>
        <dbReference type="EMBL" id="MBD2864903.1"/>
    </source>
</evidence>
<dbReference type="PANTHER" id="PTHR43649:SF12">
    <property type="entry name" value="DIACETYLCHITOBIOSE BINDING PROTEIN DASA"/>
    <property type="match status" value="1"/>
</dbReference>
<dbReference type="InterPro" id="IPR050490">
    <property type="entry name" value="Bact_solute-bd_prot1"/>
</dbReference>
<proteinExistence type="predicted"/>
<keyword evidence="2" id="KW-0732">Signal</keyword>
<dbReference type="SUPFAM" id="SSF53850">
    <property type="entry name" value="Periplasmic binding protein-like II"/>
    <property type="match status" value="1"/>
</dbReference>
<organism evidence="3 4">
    <name type="scientific">Paenibacillus oceani</name>
    <dbReference type="NCBI Taxonomy" id="2772510"/>
    <lineage>
        <taxon>Bacteria</taxon>
        <taxon>Bacillati</taxon>
        <taxon>Bacillota</taxon>
        <taxon>Bacilli</taxon>
        <taxon>Bacillales</taxon>
        <taxon>Paenibacillaceae</taxon>
        <taxon>Paenibacillus</taxon>
    </lineage>
</organism>
<dbReference type="RefSeq" id="WP_190930526.1">
    <property type="nucleotide sequence ID" value="NZ_JACXJA010000035.1"/>
</dbReference>
<gene>
    <name evidence="3" type="ORF">IDH45_23270</name>
</gene>
<evidence type="ECO:0000313" key="4">
    <source>
        <dbReference type="Proteomes" id="UP000639396"/>
    </source>
</evidence>
<dbReference type="InterPro" id="IPR006059">
    <property type="entry name" value="SBP"/>
</dbReference>
<dbReference type="Proteomes" id="UP000639396">
    <property type="component" value="Unassembled WGS sequence"/>
</dbReference>
<evidence type="ECO:0000256" key="1">
    <source>
        <dbReference type="SAM" id="MobiDB-lite"/>
    </source>
</evidence>
<comment type="caution">
    <text evidence="3">The sequence shown here is derived from an EMBL/GenBank/DDBJ whole genome shotgun (WGS) entry which is preliminary data.</text>
</comment>
<feature type="region of interest" description="Disordered" evidence="1">
    <location>
        <begin position="26"/>
        <end position="51"/>
    </location>
</feature>
<dbReference type="AlphaFoldDB" id="A0A927H217"/>
<protein>
    <submittedName>
        <fullName evidence="3">Extracellular solute-binding protein</fullName>
    </submittedName>
</protein>
<reference evidence="3" key="1">
    <citation type="submission" date="2020-09" db="EMBL/GenBank/DDBJ databases">
        <title>A novel bacterium of genus Paenibacillus, isolated from South China Sea.</title>
        <authorList>
            <person name="Huang H."/>
            <person name="Mo K."/>
            <person name="Hu Y."/>
        </authorList>
    </citation>
    <scope>NUCLEOTIDE SEQUENCE</scope>
    <source>
        <strain evidence="3">IB182363</strain>
    </source>
</reference>
<sequence length="452" mass="50071">MFKKMLVSISIGMLTVSLAACSGNKQDEAGNGQGQSPEPAPRAVETEKKPEPVTLSVFAGPGSFSVDEFKSYFVPAIEKKFPHITLEYVTGNPAQMLAAGSFPDIGMGGIGGLIGWKELALPLDLNEPAKKRQADLNVYHKEGLNAIRTYSDRGELFALPMWINVYATLYNKDIFDKFGAAYLTDGMTWEQMKEIAVKLTRNVDGEQYRGLSIGGIDLLGEQKRLKIVDEKTNKAVFHTDEWNKIFQLGKDIVSIPGNGVANPTQIWRDSPAFFDTGKLAIVPYFGSMVTKAATLTQENKMTFQWDIVSYPVHKDYPGMGPQFDAQVYFVSRTSKHQEQAFDVIYHMTSNPEVQTRIANIAKARPSIQLATPVEQLYGTQFPVLKDKNVKGIFKTIPTERNTTTPYNALSSAALLRGFAAYVTGTEDVNTVLRKAQDEANAEIEVKKSQKKE</sequence>
<feature type="signal peptide" evidence="2">
    <location>
        <begin position="1"/>
        <end position="19"/>
    </location>
</feature>
<dbReference type="Gene3D" id="3.40.190.10">
    <property type="entry name" value="Periplasmic binding protein-like II"/>
    <property type="match status" value="1"/>
</dbReference>